<dbReference type="EMBL" id="FNEK01000002">
    <property type="protein sequence ID" value="SDI38184.1"/>
    <property type="molecule type" value="Genomic_DNA"/>
</dbReference>
<evidence type="ECO:0000313" key="5">
    <source>
        <dbReference type="EMBL" id="SDI38184.1"/>
    </source>
</evidence>
<dbReference type="InterPro" id="IPR028087">
    <property type="entry name" value="Tad_N"/>
</dbReference>
<keyword evidence="6" id="KW-1185">Reference proteome</keyword>
<dbReference type="Proteomes" id="UP000199382">
    <property type="component" value="Unassembled WGS sequence"/>
</dbReference>
<organism evidence="5 6">
    <name type="scientific">Aliiruegeria lutimaris</name>
    <dbReference type="NCBI Taxonomy" id="571298"/>
    <lineage>
        <taxon>Bacteria</taxon>
        <taxon>Pseudomonadati</taxon>
        <taxon>Pseudomonadota</taxon>
        <taxon>Alphaproteobacteria</taxon>
        <taxon>Rhodobacterales</taxon>
        <taxon>Roseobacteraceae</taxon>
        <taxon>Aliiruegeria</taxon>
    </lineage>
</organism>
<feature type="domain" description="DUF7867" evidence="4">
    <location>
        <begin position="356"/>
        <end position="487"/>
    </location>
</feature>
<dbReference type="STRING" id="571298.SAMN04488026_1002142"/>
<dbReference type="AlphaFoldDB" id="A0A1G8K425"/>
<feature type="domain" description="Putative Flp pilus-assembly TadG-like N-terminal" evidence="3">
    <location>
        <begin position="18"/>
        <end position="63"/>
    </location>
</feature>
<name>A0A1G8K425_9RHOB</name>
<keyword evidence="2" id="KW-0812">Transmembrane</keyword>
<gene>
    <name evidence="5" type="ORF">SAMN04488026_1002142</name>
</gene>
<dbReference type="InterPro" id="IPR057189">
    <property type="entry name" value="DUF7867"/>
</dbReference>
<evidence type="ECO:0000256" key="1">
    <source>
        <dbReference type="SAM" id="MobiDB-lite"/>
    </source>
</evidence>
<keyword evidence="2" id="KW-1133">Transmembrane helix</keyword>
<accession>A0A1G8K425</accession>
<protein>
    <submittedName>
        <fullName evidence="5">Flp pilus assembly protein TadG</fullName>
    </submittedName>
</protein>
<feature type="transmembrane region" description="Helical" evidence="2">
    <location>
        <begin position="20"/>
        <end position="39"/>
    </location>
</feature>
<reference evidence="5 6" key="1">
    <citation type="submission" date="2016-10" db="EMBL/GenBank/DDBJ databases">
        <authorList>
            <person name="de Groot N.N."/>
        </authorList>
    </citation>
    <scope>NUCLEOTIDE SEQUENCE [LARGE SCALE GENOMIC DNA]</scope>
    <source>
        <strain evidence="5 6">DSM 25294</strain>
    </source>
</reference>
<evidence type="ECO:0000256" key="2">
    <source>
        <dbReference type="SAM" id="Phobius"/>
    </source>
</evidence>
<evidence type="ECO:0000259" key="4">
    <source>
        <dbReference type="Pfam" id="PF25269"/>
    </source>
</evidence>
<proteinExistence type="predicted"/>
<sequence>MLKSIVSGGHRLAVEEDGSAGVWSLFVFLICVVVAGLAIDGTNGLRAREQLQTTADIAAHAGVVELYNGGSDQEVRERVAEIVEANMPVGLFGNSLGTSSATITIGTYENGVVSQGLTSMNDAVYVSLGRTSRLGNAVPTFLLDFVGMDSWNIIANSAAHFGEIDSCAGNDGIYVQGEIKITSHLEIGSGFCIYSKDAVELSNHNEFITGSGIGMPDTDDCSKCTYDHNPGVEDALFEGNLLLTDVSTHINTVMNSLLGLSDDYEPADDFVDSVVLDTDMSPLTDLGYQANKIGKGSIISIAAGDFESLDRVPSGLVYAVYCDSELDADGALSPTGASSDCNGNSKKKDCSTSTGNVKTLSMETGSGTAMSDIAVITDCQIKFGTEAHITNSVVITTSTSNQSISAFAKARIGSNLLTCPSTEKVIVMTQGDFSVPAGVETNNVDFYIAGDAHLASGTSSQASKLGTSFHVGGEMHISAQGTWEACGDELDSLNSDIEVIRYVIASQE</sequence>
<evidence type="ECO:0000313" key="6">
    <source>
        <dbReference type="Proteomes" id="UP000199382"/>
    </source>
</evidence>
<feature type="compositionally biased region" description="Polar residues" evidence="1">
    <location>
        <begin position="335"/>
        <end position="344"/>
    </location>
</feature>
<dbReference type="RefSeq" id="WP_170844423.1">
    <property type="nucleotide sequence ID" value="NZ_FNEK01000002.1"/>
</dbReference>
<feature type="domain" description="DUF7867" evidence="4">
    <location>
        <begin position="172"/>
        <end position="294"/>
    </location>
</feature>
<feature type="region of interest" description="Disordered" evidence="1">
    <location>
        <begin position="334"/>
        <end position="354"/>
    </location>
</feature>
<evidence type="ECO:0000259" key="3">
    <source>
        <dbReference type="Pfam" id="PF13400"/>
    </source>
</evidence>
<keyword evidence="2" id="KW-0472">Membrane</keyword>
<dbReference type="Pfam" id="PF13400">
    <property type="entry name" value="Tad"/>
    <property type="match status" value="1"/>
</dbReference>
<dbReference type="Pfam" id="PF25269">
    <property type="entry name" value="DUF7867"/>
    <property type="match status" value="2"/>
</dbReference>